<dbReference type="InterPro" id="IPR015943">
    <property type="entry name" value="WD40/YVTN_repeat-like_dom_sf"/>
</dbReference>
<dbReference type="PANTHER" id="PTHR14107">
    <property type="entry name" value="WD REPEAT PROTEIN"/>
    <property type="match status" value="1"/>
</dbReference>
<accession>A0ABR2M2P1</accession>
<dbReference type="SUPFAM" id="SSF50978">
    <property type="entry name" value="WD40 repeat-like"/>
    <property type="match status" value="1"/>
</dbReference>
<keyword evidence="1" id="KW-0853">WD repeat</keyword>
<dbReference type="InterPro" id="IPR051362">
    <property type="entry name" value="WD_repeat_creC_regulators"/>
</dbReference>
<sequence length="130" mass="14128">MYRFFASVGQDTQLLLWDLALEEIAAPLRCPPGGSPTLSSGGGHSGNWNSICPLGTLHPSPSIRDVLKLSPVMAQRVHTEPLSGVIFTSESVLTVCREGHIKVWARPWQNVTNPLPTMLEAEQALRADLS</sequence>
<evidence type="ECO:0000313" key="4">
    <source>
        <dbReference type="Proteomes" id="UP001412067"/>
    </source>
</evidence>
<dbReference type="EMBL" id="JBBWWR010000012">
    <property type="protein sequence ID" value="KAK8958346.1"/>
    <property type="molecule type" value="Genomic_DNA"/>
</dbReference>
<gene>
    <name evidence="3" type="ORF">KSP40_PGU012652</name>
</gene>
<protein>
    <submittedName>
        <fullName evidence="3">Uncharacterized protein</fullName>
    </submittedName>
</protein>
<dbReference type="Proteomes" id="UP001412067">
    <property type="component" value="Unassembled WGS sequence"/>
</dbReference>
<dbReference type="PANTHER" id="PTHR14107:SF16">
    <property type="entry name" value="AT02583P"/>
    <property type="match status" value="1"/>
</dbReference>
<evidence type="ECO:0000256" key="2">
    <source>
        <dbReference type="ARBA" id="ARBA00022737"/>
    </source>
</evidence>
<organism evidence="3 4">
    <name type="scientific">Platanthera guangdongensis</name>
    <dbReference type="NCBI Taxonomy" id="2320717"/>
    <lineage>
        <taxon>Eukaryota</taxon>
        <taxon>Viridiplantae</taxon>
        <taxon>Streptophyta</taxon>
        <taxon>Embryophyta</taxon>
        <taxon>Tracheophyta</taxon>
        <taxon>Spermatophyta</taxon>
        <taxon>Magnoliopsida</taxon>
        <taxon>Liliopsida</taxon>
        <taxon>Asparagales</taxon>
        <taxon>Orchidaceae</taxon>
        <taxon>Orchidoideae</taxon>
        <taxon>Orchideae</taxon>
        <taxon>Orchidinae</taxon>
        <taxon>Platanthera</taxon>
    </lineage>
</organism>
<evidence type="ECO:0000256" key="1">
    <source>
        <dbReference type="ARBA" id="ARBA00022574"/>
    </source>
</evidence>
<dbReference type="InterPro" id="IPR036322">
    <property type="entry name" value="WD40_repeat_dom_sf"/>
</dbReference>
<keyword evidence="4" id="KW-1185">Reference proteome</keyword>
<keyword evidence="2" id="KW-0677">Repeat</keyword>
<dbReference type="Gene3D" id="2.130.10.10">
    <property type="entry name" value="YVTN repeat-like/Quinoprotein amine dehydrogenase"/>
    <property type="match status" value="1"/>
</dbReference>
<name>A0ABR2M2P1_9ASPA</name>
<evidence type="ECO:0000313" key="3">
    <source>
        <dbReference type="EMBL" id="KAK8958346.1"/>
    </source>
</evidence>
<reference evidence="3 4" key="1">
    <citation type="journal article" date="2022" name="Nat. Plants">
        <title>Genomes of leafy and leafless Platanthera orchids illuminate the evolution of mycoheterotrophy.</title>
        <authorList>
            <person name="Li M.H."/>
            <person name="Liu K.W."/>
            <person name="Li Z."/>
            <person name="Lu H.C."/>
            <person name="Ye Q.L."/>
            <person name="Zhang D."/>
            <person name="Wang J.Y."/>
            <person name="Li Y.F."/>
            <person name="Zhong Z.M."/>
            <person name="Liu X."/>
            <person name="Yu X."/>
            <person name="Liu D.K."/>
            <person name="Tu X.D."/>
            <person name="Liu B."/>
            <person name="Hao Y."/>
            <person name="Liao X.Y."/>
            <person name="Jiang Y.T."/>
            <person name="Sun W.H."/>
            <person name="Chen J."/>
            <person name="Chen Y.Q."/>
            <person name="Ai Y."/>
            <person name="Zhai J.W."/>
            <person name="Wu S.S."/>
            <person name="Zhou Z."/>
            <person name="Hsiao Y.Y."/>
            <person name="Wu W.L."/>
            <person name="Chen Y.Y."/>
            <person name="Lin Y.F."/>
            <person name="Hsu J.L."/>
            <person name="Li C.Y."/>
            <person name="Wang Z.W."/>
            <person name="Zhao X."/>
            <person name="Zhong W.Y."/>
            <person name="Ma X.K."/>
            <person name="Ma L."/>
            <person name="Huang J."/>
            <person name="Chen G.Z."/>
            <person name="Huang M.Z."/>
            <person name="Huang L."/>
            <person name="Peng D.H."/>
            <person name="Luo Y.B."/>
            <person name="Zou S.Q."/>
            <person name="Chen S.P."/>
            <person name="Lan S."/>
            <person name="Tsai W.C."/>
            <person name="Van de Peer Y."/>
            <person name="Liu Z.J."/>
        </authorList>
    </citation>
    <scope>NUCLEOTIDE SEQUENCE [LARGE SCALE GENOMIC DNA]</scope>
    <source>
        <strain evidence="3">Lor288</strain>
    </source>
</reference>
<proteinExistence type="predicted"/>
<comment type="caution">
    <text evidence="3">The sequence shown here is derived from an EMBL/GenBank/DDBJ whole genome shotgun (WGS) entry which is preliminary data.</text>
</comment>